<reference evidence="1" key="1">
    <citation type="submission" date="2014-09" db="EMBL/GenBank/DDBJ databases">
        <authorList>
            <person name="Magalhaes I.L.F."/>
            <person name="Oliveira U."/>
            <person name="Santos F.R."/>
            <person name="Vidigal T.H.D.A."/>
            <person name="Brescovit A.D."/>
            <person name="Santos A.J."/>
        </authorList>
    </citation>
    <scope>NUCLEOTIDE SEQUENCE</scope>
    <source>
        <tissue evidence="1">Shoot tissue taken approximately 20 cm above the soil surface</tissue>
    </source>
</reference>
<protein>
    <submittedName>
        <fullName evidence="1">Uncharacterized protein</fullName>
    </submittedName>
</protein>
<sequence>MFPSLPPRLFSTAGEHLSSSLLHLRFLRASSCGFARHNTIVGCDRFEGCLLF</sequence>
<name>A0A0A9BMU9_ARUDO</name>
<proteinExistence type="predicted"/>
<dbReference type="EMBL" id="GBRH01234397">
    <property type="protein sequence ID" value="JAD63498.1"/>
    <property type="molecule type" value="Transcribed_RNA"/>
</dbReference>
<dbReference type="AlphaFoldDB" id="A0A0A9BMU9"/>
<evidence type="ECO:0000313" key="1">
    <source>
        <dbReference type="EMBL" id="JAD63498.1"/>
    </source>
</evidence>
<reference evidence="1" key="2">
    <citation type="journal article" date="2015" name="Data Brief">
        <title>Shoot transcriptome of the giant reed, Arundo donax.</title>
        <authorList>
            <person name="Barrero R.A."/>
            <person name="Guerrero F.D."/>
            <person name="Moolhuijzen P."/>
            <person name="Goolsby J.A."/>
            <person name="Tidwell J."/>
            <person name="Bellgard S.E."/>
            <person name="Bellgard M.I."/>
        </authorList>
    </citation>
    <scope>NUCLEOTIDE SEQUENCE</scope>
    <source>
        <tissue evidence="1">Shoot tissue taken approximately 20 cm above the soil surface</tissue>
    </source>
</reference>
<accession>A0A0A9BMU9</accession>
<organism evidence="1">
    <name type="scientific">Arundo donax</name>
    <name type="common">Giant reed</name>
    <name type="synonym">Donax arundinaceus</name>
    <dbReference type="NCBI Taxonomy" id="35708"/>
    <lineage>
        <taxon>Eukaryota</taxon>
        <taxon>Viridiplantae</taxon>
        <taxon>Streptophyta</taxon>
        <taxon>Embryophyta</taxon>
        <taxon>Tracheophyta</taxon>
        <taxon>Spermatophyta</taxon>
        <taxon>Magnoliopsida</taxon>
        <taxon>Liliopsida</taxon>
        <taxon>Poales</taxon>
        <taxon>Poaceae</taxon>
        <taxon>PACMAD clade</taxon>
        <taxon>Arundinoideae</taxon>
        <taxon>Arundineae</taxon>
        <taxon>Arundo</taxon>
    </lineage>
</organism>